<organism evidence="1 2">
    <name type="scientific">Clonostachys rhizophaga</name>
    <dbReference type="NCBI Taxonomy" id="160324"/>
    <lineage>
        <taxon>Eukaryota</taxon>
        <taxon>Fungi</taxon>
        <taxon>Dikarya</taxon>
        <taxon>Ascomycota</taxon>
        <taxon>Pezizomycotina</taxon>
        <taxon>Sordariomycetes</taxon>
        <taxon>Hypocreomycetidae</taxon>
        <taxon>Hypocreales</taxon>
        <taxon>Bionectriaceae</taxon>
        <taxon>Clonostachys</taxon>
    </lineage>
</organism>
<evidence type="ECO:0000313" key="2">
    <source>
        <dbReference type="Proteomes" id="UP000696573"/>
    </source>
</evidence>
<proteinExistence type="predicted"/>
<protein>
    <submittedName>
        <fullName evidence="1">Uncharacterized protein</fullName>
    </submittedName>
</protein>
<keyword evidence="2" id="KW-1185">Reference proteome</keyword>
<dbReference type="Proteomes" id="UP000696573">
    <property type="component" value="Unassembled WGS sequence"/>
</dbReference>
<evidence type="ECO:0000313" key="1">
    <source>
        <dbReference type="EMBL" id="CAH0033662.1"/>
    </source>
</evidence>
<dbReference type="AlphaFoldDB" id="A0A9N9VUQ3"/>
<name>A0A9N9VUQ3_9HYPO</name>
<sequence>MSFDQYSHQQDTICKATEGLDFAKAIWKSLAWGPLAHHCGHQPYKKRHAIKKHMNTVAEKTKRIERLDNHKRKV</sequence>
<gene>
    <name evidence="1" type="ORF">CRHIZ90672A_00008804</name>
</gene>
<dbReference type="EMBL" id="CABFNQ020000747">
    <property type="protein sequence ID" value="CAH0033662.1"/>
    <property type="molecule type" value="Genomic_DNA"/>
</dbReference>
<accession>A0A9N9VUQ3</accession>
<comment type="caution">
    <text evidence="1">The sequence shown here is derived from an EMBL/GenBank/DDBJ whole genome shotgun (WGS) entry which is preliminary data.</text>
</comment>
<reference evidence="1" key="1">
    <citation type="submission" date="2021-10" db="EMBL/GenBank/DDBJ databases">
        <authorList>
            <person name="Piombo E."/>
        </authorList>
    </citation>
    <scope>NUCLEOTIDE SEQUENCE</scope>
</reference>